<dbReference type="Pfam" id="PF12349">
    <property type="entry name" value="Sterol-sensing"/>
    <property type="match status" value="2"/>
</dbReference>
<dbReference type="Proteomes" id="UP000694941">
    <property type="component" value="Unplaced"/>
</dbReference>
<keyword evidence="10" id="KW-0325">Glycoprotein</keyword>
<dbReference type="PANTHER" id="PTHR45727">
    <property type="entry name" value="NPC INTRACELLULAR CHOLESTEROL TRANSPORTER 1"/>
    <property type="match status" value="1"/>
</dbReference>
<feature type="domain" description="SSD" evidence="13">
    <location>
        <begin position="595"/>
        <end position="725"/>
    </location>
</feature>
<dbReference type="RefSeq" id="XP_022255533.1">
    <property type="nucleotide sequence ID" value="XM_022399825.1"/>
</dbReference>
<feature type="transmembrane region" description="Helical" evidence="12">
    <location>
        <begin position="665"/>
        <end position="688"/>
    </location>
</feature>
<dbReference type="PROSITE" id="PS50156">
    <property type="entry name" value="SSD"/>
    <property type="match status" value="1"/>
</dbReference>
<protein>
    <submittedName>
        <fullName evidence="15">Niemann-Pick C1 protein-like</fullName>
    </submittedName>
</protein>
<dbReference type="InterPro" id="IPR000731">
    <property type="entry name" value="SSD"/>
</dbReference>
<comment type="subcellular location">
    <subcellularLocation>
        <location evidence="1">Membrane</location>
        <topology evidence="1">Multi-pass membrane protein</topology>
    </subcellularLocation>
</comment>
<feature type="transmembrane region" description="Helical" evidence="12">
    <location>
        <begin position="1065"/>
        <end position="1084"/>
    </location>
</feature>
<dbReference type="SUPFAM" id="SSF82866">
    <property type="entry name" value="Multidrug efflux transporter AcrB transmembrane domain"/>
    <property type="match status" value="2"/>
</dbReference>
<organism evidence="14 15">
    <name type="scientific">Limulus polyphemus</name>
    <name type="common">Atlantic horseshoe crab</name>
    <dbReference type="NCBI Taxonomy" id="6850"/>
    <lineage>
        <taxon>Eukaryota</taxon>
        <taxon>Metazoa</taxon>
        <taxon>Ecdysozoa</taxon>
        <taxon>Arthropoda</taxon>
        <taxon>Chelicerata</taxon>
        <taxon>Merostomata</taxon>
        <taxon>Xiphosura</taxon>
        <taxon>Limulidae</taxon>
        <taxon>Limulus</taxon>
    </lineage>
</organism>
<keyword evidence="8 12" id="KW-0472">Membrane</keyword>
<dbReference type="Pfam" id="PF16414">
    <property type="entry name" value="NPC1_N"/>
    <property type="match status" value="1"/>
</dbReference>
<evidence type="ECO:0000313" key="15">
    <source>
        <dbReference type="RefSeq" id="XP_022255533.1"/>
    </source>
</evidence>
<feature type="transmembrane region" description="Helical" evidence="12">
    <location>
        <begin position="335"/>
        <end position="357"/>
    </location>
</feature>
<evidence type="ECO:0000256" key="6">
    <source>
        <dbReference type="ARBA" id="ARBA00022989"/>
    </source>
</evidence>
<keyword evidence="5" id="KW-0732">Signal</keyword>
<evidence type="ECO:0000256" key="9">
    <source>
        <dbReference type="ARBA" id="ARBA00023157"/>
    </source>
</evidence>
<gene>
    <name evidence="15" type="primary">LOC106471199</name>
</gene>
<sequence>VVGECVMNTECGVDPLTGLEAPCANFVPAKPLTNETSIKLLQQLCSKAFNTDAGSPVCCSDHQLSSLGSQLNGPLALMLRRCPSCFNNLASVFCMMTCSPDQSSFIQVLNTTLISQGKNMVTEINYYMTNAFSEGLFDNCENVQMPAGNIRAIVVLCGSWGENCSPRRWLEYMGTHDPSPFQINFQFYEGPVHVGNNTYLPMDTPVIPCSQPVSPGGEACSCVDCPTSCDSPTFPQPPAEWDVWGIPGMWVVMSFIFIAAVINITICFIARILLQKKPEDSENLLNSDESISEEDAVFLSHEDVKNPLEKIGAHIESKLEAFFTHLGTLCASYPILILFCGVVLVMVSSCGLIFFTVTSDPVELWSDKQSQARKERDYFNSHFGPFYRTEQVIITKVGGRPFHYTTPKNETLTFGPVFDKQFLHEVLSLQHSITSLMARSGGKNIHLENICFSPMDNGKCTIMSPLNWFQNNDTNLDFEKEGYNYLDHIHSCVQNPLAVADSLPLGLPCLGDFGGPVYPYVALGGFKGQDFSNATALTITMMVNNHKNDADNRDAMAWEKLYVEFMKNYSNPNMTISFSSERSIQDELDRESQSDIVTILISYLIMFAYVSIALGRFRRCKHLLVDSKVTLGFSGVLIVLLSVTSSLGIFSYAGVPATLLIIEVIPFLVLAVGVDNIFIFVQAYHLFVGALSTMPAVHIFALYAGLSLLIDFLLQITCFVALLALDTRRVEAHRFDIVCCGKANKPDLLDNHGNSWLFIVFEKYYAPFLMKTPVRATLLTIFVGWLCSSIAVLNQIDIGLDQKLSMPEDSYVLSYFEALEKYLSVGAPVYFVMKGGYNYSDYQQQNLICASSGCSQYSLLTQISNAASSPSQTYIAHPATSWIDDYFGWAANPSCCHVFPDHQYCPVDKATSEHCVSCDIVDLKDRRIFPSDFVAFLPNFLSENPVTICPKGGHAAYASGVELYDNDARIGATYFMTYHTILKTSQDFTKALKWARDISSNITDVLRTNGTDKKATVFPYSVFYVFYEQYLTMWRDTISNLAITISAVFVVTLLLLYLDIHSSLIIVLTITMIIVNLMGMMYWWNISLNGVSLVNLVMAVGISVEFCAHITKAFGNSVKKTRTLRAQDALSRMGSSVLSGITLTKFGGIVVLGFAKSQIFRVFYFRMYLGIVLIGASHGLIFLPILLSIAGPALKRSRLGVPKMASLSDDSARTITNLPDYTIQ</sequence>
<evidence type="ECO:0000256" key="7">
    <source>
        <dbReference type="ARBA" id="ARBA00023055"/>
    </source>
</evidence>
<feature type="transmembrane region" description="Helical" evidence="12">
    <location>
        <begin position="629"/>
        <end position="653"/>
    </location>
</feature>
<evidence type="ECO:0000256" key="4">
    <source>
        <dbReference type="ARBA" id="ARBA00022692"/>
    </source>
</evidence>
<evidence type="ECO:0000256" key="12">
    <source>
        <dbReference type="SAM" id="Phobius"/>
    </source>
</evidence>
<dbReference type="Pfam" id="PF22314">
    <property type="entry name" value="NPC1_MLD"/>
    <property type="match status" value="1"/>
</dbReference>
<comment type="similarity">
    <text evidence="2">Belongs to the patched family.</text>
</comment>
<name>A0ABM1TI27_LIMPO</name>
<dbReference type="InterPro" id="IPR053956">
    <property type="entry name" value="NPC1_MLD"/>
</dbReference>
<accession>A0ABM1TI27</accession>
<evidence type="ECO:0000313" key="14">
    <source>
        <dbReference type="Proteomes" id="UP000694941"/>
    </source>
</evidence>
<evidence type="ECO:0000256" key="3">
    <source>
        <dbReference type="ARBA" id="ARBA00022448"/>
    </source>
</evidence>
<dbReference type="GeneID" id="106471199"/>
<keyword evidence="9" id="KW-1015">Disulfide bond</keyword>
<feature type="transmembrane region" description="Helical" evidence="12">
    <location>
        <begin position="1038"/>
        <end position="1058"/>
    </location>
</feature>
<feature type="transmembrane region" description="Helical" evidence="12">
    <location>
        <begin position="596"/>
        <end position="617"/>
    </location>
</feature>
<keyword evidence="3" id="KW-0813">Transport</keyword>
<keyword evidence="7" id="KW-0445">Lipid transport</keyword>
<reference evidence="15" key="1">
    <citation type="submission" date="2025-08" db="UniProtKB">
        <authorList>
            <consortium name="RefSeq"/>
        </authorList>
    </citation>
    <scope>IDENTIFICATION</scope>
    <source>
        <tissue evidence="15">Muscle</tissue>
    </source>
</reference>
<keyword evidence="14" id="KW-1185">Reference proteome</keyword>
<evidence type="ECO:0000256" key="10">
    <source>
        <dbReference type="ARBA" id="ARBA00023180"/>
    </source>
</evidence>
<feature type="transmembrane region" description="Helical" evidence="12">
    <location>
        <begin position="1167"/>
        <end position="1194"/>
    </location>
</feature>
<evidence type="ECO:0000256" key="5">
    <source>
        <dbReference type="ARBA" id="ARBA00022729"/>
    </source>
</evidence>
<evidence type="ECO:0000259" key="13">
    <source>
        <dbReference type="PROSITE" id="PS50156"/>
    </source>
</evidence>
<feature type="non-terminal residue" evidence="15">
    <location>
        <position position="1"/>
    </location>
</feature>
<comment type="catalytic activity">
    <reaction evidence="11">
        <text>cholesterol(in) = cholesterol(out)</text>
        <dbReference type="Rhea" id="RHEA:39747"/>
        <dbReference type="ChEBI" id="CHEBI:16113"/>
    </reaction>
</comment>
<keyword evidence="4 12" id="KW-0812">Transmembrane</keyword>
<feature type="transmembrane region" description="Helical" evidence="12">
    <location>
        <begin position="249"/>
        <end position="274"/>
    </location>
</feature>
<feature type="transmembrane region" description="Helical" evidence="12">
    <location>
        <begin position="776"/>
        <end position="796"/>
    </location>
</feature>
<evidence type="ECO:0000256" key="11">
    <source>
        <dbReference type="ARBA" id="ARBA00034049"/>
    </source>
</evidence>
<evidence type="ECO:0000256" key="8">
    <source>
        <dbReference type="ARBA" id="ARBA00023136"/>
    </source>
</evidence>
<evidence type="ECO:0000256" key="1">
    <source>
        <dbReference type="ARBA" id="ARBA00004141"/>
    </source>
</evidence>
<keyword evidence="6 12" id="KW-1133">Transmembrane helix</keyword>
<dbReference type="PANTHER" id="PTHR45727:SF2">
    <property type="entry name" value="NPC INTRACELLULAR CHOLESTEROL TRANSPORTER 1"/>
    <property type="match status" value="1"/>
</dbReference>
<dbReference type="InterPro" id="IPR053958">
    <property type="entry name" value="HMGCR/SNAP/NPC1-like_SSD"/>
</dbReference>
<feature type="transmembrane region" description="Helical" evidence="12">
    <location>
        <begin position="1136"/>
        <end position="1155"/>
    </location>
</feature>
<dbReference type="Gene3D" id="1.20.1640.10">
    <property type="entry name" value="Multidrug efflux transporter AcrB transmembrane domain"/>
    <property type="match status" value="1"/>
</dbReference>
<proteinExistence type="inferred from homology"/>
<dbReference type="InterPro" id="IPR032190">
    <property type="entry name" value="NPC1_N"/>
</dbReference>
<feature type="transmembrane region" description="Helical" evidence="12">
    <location>
        <begin position="700"/>
        <end position="725"/>
    </location>
</feature>
<feature type="transmembrane region" description="Helical" evidence="12">
    <location>
        <begin position="1096"/>
        <end position="1115"/>
    </location>
</feature>
<evidence type="ECO:0000256" key="2">
    <source>
        <dbReference type="ARBA" id="ARBA00005585"/>
    </source>
</evidence>